<dbReference type="EMBL" id="EQ974099">
    <property type="protein sequence ID" value="EEF33772.1"/>
    <property type="molecule type" value="Genomic_DNA"/>
</dbReference>
<feature type="region of interest" description="Disordered" evidence="2">
    <location>
        <begin position="104"/>
        <end position="141"/>
    </location>
</feature>
<feature type="region of interest" description="Disordered" evidence="2">
    <location>
        <begin position="69"/>
        <end position="88"/>
    </location>
</feature>
<dbReference type="InterPro" id="IPR005380">
    <property type="entry name" value="XS_domain"/>
</dbReference>
<feature type="compositionally biased region" description="Basic and acidic residues" evidence="2">
    <location>
        <begin position="116"/>
        <end position="125"/>
    </location>
</feature>
<dbReference type="InterPro" id="IPR038588">
    <property type="entry name" value="XS_domain_sf"/>
</dbReference>
<evidence type="ECO:0000259" key="3">
    <source>
        <dbReference type="Pfam" id="PF03468"/>
    </source>
</evidence>
<feature type="domain" description="XS" evidence="3">
    <location>
        <begin position="282"/>
        <end position="395"/>
    </location>
</feature>
<dbReference type="AlphaFoldDB" id="B9SRJ5"/>
<protein>
    <recommendedName>
        <fullName evidence="3">XS domain-containing protein</fullName>
    </recommendedName>
</protein>
<dbReference type="STRING" id="3988.B9SRJ5"/>
<dbReference type="CDD" id="cd12266">
    <property type="entry name" value="RRM_like_XS"/>
    <property type="match status" value="1"/>
</dbReference>
<proteinExistence type="predicted"/>
<keyword evidence="5" id="KW-1185">Reference proteome</keyword>
<keyword evidence="1" id="KW-0175">Coiled coil</keyword>
<dbReference type="eggNOG" id="ENOG502SMKM">
    <property type="taxonomic scope" value="Eukaryota"/>
</dbReference>
<dbReference type="Pfam" id="PF03468">
    <property type="entry name" value="XS"/>
    <property type="match status" value="1"/>
</dbReference>
<name>B9SRJ5_RICCO</name>
<feature type="coiled-coil region" evidence="1">
    <location>
        <begin position="422"/>
        <end position="480"/>
    </location>
</feature>
<dbReference type="Gene3D" id="3.30.70.2890">
    <property type="entry name" value="XS domain"/>
    <property type="match status" value="1"/>
</dbReference>
<dbReference type="Proteomes" id="UP000008311">
    <property type="component" value="Unassembled WGS sequence"/>
</dbReference>
<dbReference type="PANTHER" id="PTHR46602">
    <property type="entry name" value="PROTEIN SUPPRESSOR OF GENE SILENCING 3"/>
    <property type="match status" value="1"/>
</dbReference>
<gene>
    <name evidence="4" type="ORF">RCOM_1411630</name>
</gene>
<evidence type="ECO:0000313" key="5">
    <source>
        <dbReference type="Proteomes" id="UP000008311"/>
    </source>
</evidence>
<evidence type="ECO:0000313" key="4">
    <source>
        <dbReference type="EMBL" id="EEF33772.1"/>
    </source>
</evidence>
<dbReference type="PANTHER" id="PTHR46602:SF6">
    <property type="entry name" value="XS DOMAIN-CONTAINING PROTEIN-RELATED"/>
    <property type="match status" value="1"/>
</dbReference>
<dbReference type="InParanoid" id="B9SRJ5"/>
<feature type="compositionally biased region" description="Polar residues" evidence="2">
    <location>
        <begin position="104"/>
        <end position="113"/>
    </location>
</feature>
<reference evidence="5" key="1">
    <citation type="journal article" date="2010" name="Nat. Biotechnol.">
        <title>Draft genome sequence of the oilseed species Ricinus communis.</title>
        <authorList>
            <person name="Chan A.P."/>
            <person name="Crabtree J."/>
            <person name="Zhao Q."/>
            <person name="Lorenzi H."/>
            <person name="Orvis J."/>
            <person name="Puiu D."/>
            <person name="Melake-Berhan A."/>
            <person name="Jones K.M."/>
            <person name="Redman J."/>
            <person name="Chen G."/>
            <person name="Cahoon E.B."/>
            <person name="Gedil M."/>
            <person name="Stanke M."/>
            <person name="Haas B.J."/>
            <person name="Wortman J.R."/>
            <person name="Fraser-Liggett C.M."/>
            <person name="Ravel J."/>
            <person name="Rabinowicz P.D."/>
        </authorList>
    </citation>
    <scope>NUCLEOTIDE SEQUENCE [LARGE SCALE GENOMIC DNA]</scope>
    <source>
        <strain evidence="5">cv. Hale</strain>
    </source>
</reference>
<evidence type="ECO:0000256" key="2">
    <source>
        <dbReference type="SAM" id="MobiDB-lite"/>
    </source>
</evidence>
<accession>B9SRJ5</accession>
<sequence>MNDNSDPNPFPLLGTVYGKGSGGSYVKQLSIDAANINVIASQIGTRSSTASVWGCPNLMHKLRMQCNGNSRTTQTADSKNLSSCGHELSSTQNRNLEQGCSVAASQVGSTPLNTGEPRKEKDENLPRFPAGGAGHDKKSIACKNDDYDDDDQIVFGSSDDDDLLDYDSDLVTSETSNQRCKRRNWFESFFDDLNKLNIEELNSTARKWHCPACKGGPGAIDWYRGLEPLMHHAVTRKTRRVKLHRVFAEFLNEETRKRGMSVAPVGVAFGRWQGLNERVKDYEIVWPPMIVIMNTRHEQKENGKWIGMGNQELLDHFKPYAALKARHSYGPQGHRGMSMLIFDDSTAGYLEAARLHKHFKEQGRDREAWKSNRFPFCSGGKRQLYGYMASKEDLEFFNQHSQGRSKLKFEMRSYQEMVEKKIGQINENNQQLEKCKDKMAKEQKHLQILAESVIWLSEELRKTTEKNRSMRQQNRFLLEENKEEMNSQEQFFMDQIKLFHQALDAKQGKFEKLQQANQEKVGQPNANLSAIKETHRTENIVCNVSLGDKEMEMEREKLIKSHEDKKAVIIKRCCEELLNLEKEFENELTQLMRKYKNNSDHPEANNS</sequence>
<dbReference type="GO" id="GO:0051607">
    <property type="term" value="P:defense response to virus"/>
    <property type="evidence" value="ECO:0007669"/>
    <property type="project" value="InterPro"/>
</dbReference>
<dbReference type="GO" id="GO:0031047">
    <property type="term" value="P:regulatory ncRNA-mediated gene silencing"/>
    <property type="evidence" value="ECO:0007669"/>
    <property type="project" value="InterPro"/>
</dbReference>
<evidence type="ECO:0000256" key="1">
    <source>
        <dbReference type="SAM" id="Coils"/>
    </source>
</evidence>
<organism evidence="4 5">
    <name type="scientific">Ricinus communis</name>
    <name type="common">Castor bean</name>
    <dbReference type="NCBI Taxonomy" id="3988"/>
    <lineage>
        <taxon>Eukaryota</taxon>
        <taxon>Viridiplantae</taxon>
        <taxon>Streptophyta</taxon>
        <taxon>Embryophyta</taxon>
        <taxon>Tracheophyta</taxon>
        <taxon>Spermatophyta</taxon>
        <taxon>Magnoliopsida</taxon>
        <taxon>eudicotyledons</taxon>
        <taxon>Gunneridae</taxon>
        <taxon>Pentapetalae</taxon>
        <taxon>rosids</taxon>
        <taxon>fabids</taxon>
        <taxon>Malpighiales</taxon>
        <taxon>Euphorbiaceae</taxon>
        <taxon>Acalyphoideae</taxon>
        <taxon>Acalypheae</taxon>
        <taxon>Ricinus</taxon>
    </lineage>
</organism>
<dbReference type="InterPro" id="IPR044287">
    <property type="entry name" value="SGS3"/>
</dbReference>